<keyword evidence="10" id="KW-1185">Reference proteome</keyword>
<dbReference type="Proteomes" id="UP000006281">
    <property type="component" value="Chromosome"/>
</dbReference>
<dbReference type="GO" id="GO:0005506">
    <property type="term" value="F:iron ion binding"/>
    <property type="evidence" value="ECO:0007669"/>
    <property type="project" value="InterPro"/>
</dbReference>
<keyword evidence="5 9" id="KW-0560">Oxidoreductase</keyword>
<keyword evidence="3 8" id="KW-0349">Heme</keyword>
<dbReference type="OrthoDB" id="9764248at2"/>
<keyword evidence="4 8" id="KW-0479">Metal-binding</keyword>
<dbReference type="InterPro" id="IPR001128">
    <property type="entry name" value="Cyt_P450"/>
</dbReference>
<dbReference type="InterPro" id="IPR036396">
    <property type="entry name" value="Cyt_P450_sf"/>
</dbReference>
<dbReference type="PANTHER" id="PTHR24286">
    <property type="entry name" value="CYTOCHROME P450 26"/>
    <property type="match status" value="1"/>
</dbReference>
<evidence type="ECO:0000256" key="7">
    <source>
        <dbReference type="ARBA" id="ARBA00023033"/>
    </source>
</evidence>
<dbReference type="EMBL" id="HE804045">
    <property type="protein sequence ID" value="CCH32573.1"/>
    <property type="molecule type" value="Genomic_DNA"/>
</dbReference>
<dbReference type="PANTHER" id="PTHR24286:SF24">
    <property type="entry name" value="LANOSTEROL 14-ALPHA DEMETHYLASE"/>
    <property type="match status" value="1"/>
</dbReference>
<dbReference type="eggNOG" id="COG2124">
    <property type="taxonomic scope" value="Bacteria"/>
</dbReference>
<evidence type="ECO:0000256" key="4">
    <source>
        <dbReference type="ARBA" id="ARBA00022723"/>
    </source>
</evidence>
<comment type="cofactor">
    <cofactor evidence="1 8">
        <name>heme</name>
        <dbReference type="ChEBI" id="CHEBI:30413"/>
    </cofactor>
</comment>
<dbReference type="InterPro" id="IPR002401">
    <property type="entry name" value="Cyt_P450_E_grp-I"/>
</dbReference>
<feature type="binding site" description="axial binding residue" evidence="8">
    <location>
        <position position="360"/>
    </location>
    <ligand>
        <name>heme</name>
        <dbReference type="ChEBI" id="CHEBI:30413"/>
    </ligand>
    <ligandPart>
        <name>Fe</name>
        <dbReference type="ChEBI" id="CHEBI:18248"/>
    </ligandPart>
</feature>
<dbReference type="KEGG" id="sesp:BN6_53090"/>
<name>K0K7I4_SACES</name>
<evidence type="ECO:0000256" key="1">
    <source>
        <dbReference type="ARBA" id="ARBA00001971"/>
    </source>
</evidence>
<dbReference type="Gene3D" id="1.10.630.10">
    <property type="entry name" value="Cytochrome P450"/>
    <property type="match status" value="1"/>
</dbReference>
<protein>
    <submittedName>
        <fullName evidence="9">Fatty acid beta-hydroxylating cytochrome P450</fullName>
        <ecNumber evidence="9">1.14.-.-</ecNumber>
    </submittedName>
</protein>
<dbReference type="GO" id="GO:0016125">
    <property type="term" value="P:sterol metabolic process"/>
    <property type="evidence" value="ECO:0007669"/>
    <property type="project" value="TreeGrafter"/>
</dbReference>
<dbReference type="EC" id="1.14.-.-" evidence="9"/>
<evidence type="ECO:0000256" key="8">
    <source>
        <dbReference type="PIRSR" id="PIRSR602401-1"/>
    </source>
</evidence>
<organism evidence="9 10">
    <name type="scientific">Saccharothrix espanaensis (strain ATCC 51144 / DSM 44229 / JCM 9112 / NBRC 15066 / NRRL 15764)</name>
    <dbReference type="NCBI Taxonomy" id="1179773"/>
    <lineage>
        <taxon>Bacteria</taxon>
        <taxon>Bacillati</taxon>
        <taxon>Actinomycetota</taxon>
        <taxon>Actinomycetes</taxon>
        <taxon>Pseudonocardiales</taxon>
        <taxon>Pseudonocardiaceae</taxon>
        <taxon>Saccharothrix</taxon>
    </lineage>
</organism>
<dbReference type="HOGENOM" id="CLU_037319_0_0_11"/>
<evidence type="ECO:0000256" key="3">
    <source>
        <dbReference type="ARBA" id="ARBA00022617"/>
    </source>
</evidence>
<accession>K0K7I4</accession>
<keyword evidence="6 8" id="KW-0408">Iron</keyword>
<dbReference type="GO" id="GO:0016705">
    <property type="term" value="F:oxidoreductase activity, acting on paired donors, with incorporation or reduction of molecular oxygen"/>
    <property type="evidence" value="ECO:0007669"/>
    <property type="project" value="InterPro"/>
</dbReference>
<dbReference type="SUPFAM" id="SSF48264">
    <property type="entry name" value="Cytochrome P450"/>
    <property type="match status" value="1"/>
</dbReference>
<dbReference type="PATRIC" id="fig|1179773.3.peg.5342"/>
<evidence type="ECO:0000256" key="6">
    <source>
        <dbReference type="ARBA" id="ARBA00023004"/>
    </source>
</evidence>
<dbReference type="BioCyc" id="SESP1179773:BN6_RS25650-MONOMER"/>
<reference evidence="9 10" key="1">
    <citation type="journal article" date="2012" name="BMC Genomics">
        <title>Complete genome sequence of Saccharothrix espanaensis DSM 44229T and comparison to the other completely sequenced Pseudonocardiaceae.</title>
        <authorList>
            <person name="Strobel T."/>
            <person name="Al-Dilaimi A."/>
            <person name="Blom J."/>
            <person name="Gessner A."/>
            <person name="Kalinowski J."/>
            <person name="Luzhetska M."/>
            <person name="Puhler A."/>
            <person name="Szczepanowski R."/>
            <person name="Bechthold A."/>
            <person name="Ruckert C."/>
        </authorList>
    </citation>
    <scope>NUCLEOTIDE SEQUENCE [LARGE SCALE GENOMIC DNA]</scope>
    <source>
        <strain evidence="10">ATCC 51144 / DSM 44229 / JCM 9112 / NBRC 15066 / NRRL 15764</strain>
    </source>
</reference>
<evidence type="ECO:0000256" key="5">
    <source>
        <dbReference type="ARBA" id="ARBA00023002"/>
    </source>
</evidence>
<proteinExistence type="inferred from homology"/>
<dbReference type="STRING" id="1179773.BN6_53090"/>
<keyword evidence="7" id="KW-0503">Monooxygenase</keyword>
<dbReference type="CDD" id="cd11067">
    <property type="entry name" value="CYP152"/>
    <property type="match status" value="1"/>
</dbReference>
<dbReference type="GO" id="GO:0020037">
    <property type="term" value="F:heme binding"/>
    <property type="evidence" value="ECO:0007669"/>
    <property type="project" value="InterPro"/>
</dbReference>
<gene>
    <name evidence="9" type="ordered locus">BN6_53090</name>
</gene>
<evidence type="ECO:0000313" key="9">
    <source>
        <dbReference type="EMBL" id="CCH32573.1"/>
    </source>
</evidence>
<dbReference type="Pfam" id="PF00067">
    <property type="entry name" value="p450"/>
    <property type="match status" value="1"/>
</dbReference>
<sequence>MRRPHALIDNSLSALVEGYTWLPARRARSASGVAHTRVLGQRAVGLCGPDAARFFYDEDHVRRHTAIPWPVQNTLFGRRAVHTLDGDRHRRRKSIFLTVVNRHTARTLADGVGTSWDDAAASWEPGRPVVLFDEAARVLTRAVCRWAGVPLADAQVPVVARDLVAMVDGFATPGPRHWRARAARGRREAWLGNLVTQVRDGALSVPAGSALAAVSAHREVDGEELSPRLAAVELLNVIRPTVAVCWFVAYAGHALHRWPEHRQSLRDGDRDFALAFAHELRRFYPFAPFIGGRAVRELTWHRDRIPKHAMVLLDLWGHNHDERLWGDPFAFRPERFLGRDIGPFELVPQGAGDPETNHRCPGEPLTVAILRTLAVRLAQTDYTVPEQDMTISLRRVPARPKSGFVLVPTGTASHSS</sequence>
<comment type="similarity">
    <text evidence="2">Belongs to the cytochrome P450 family.</text>
</comment>
<evidence type="ECO:0000256" key="2">
    <source>
        <dbReference type="ARBA" id="ARBA00010617"/>
    </source>
</evidence>
<dbReference type="GO" id="GO:0004497">
    <property type="term" value="F:monooxygenase activity"/>
    <property type="evidence" value="ECO:0007669"/>
    <property type="project" value="UniProtKB-KW"/>
</dbReference>
<evidence type="ECO:0000313" key="10">
    <source>
        <dbReference type="Proteomes" id="UP000006281"/>
    </source>
</evidence>
<dbReference type="AlphaFoldDB" id="K0K7I4"/>
<dbReference type="PRINTS" id="PR00463">
    <property type="entry name" value="EP450I"/>
</dbReference>